<dbReference type="PROSITE" id="PS51833">
    <property type="entry name" value="HDOD"/>
    <property type="match status" value="1"/>
</dbReference>
<dbReference type="PANTHER" id="PTHR33525">
    <property type="match status" value="1"/>
</dbReference>
<feature type="domain" description="HDOD" evidence="1">
    <location>
        <begin position="27"/>
        <end position="226"/>
    </location>
</feature>
<accession>A0A437R8Z1</accession>
<dbReference type="InterPro" id="IPR052340">
    <property type="entry name" value="RNase_Y/CdgJ"/>
</dbReference>
<proteinExistence type="predicted"/>
<dbReference type="OrthoDB" id="9126875at2"/>
<sequence length="294" mass="32636">MLSPPPFISQAPRDLAGWSALFEHADLPVLGETVDALAELAENEDAVDARLIADAVVSDPLMTIKLLAHVAELRRGREGSDTETATEALVMLGVPPFFRAFAGLTETADWLAGQPEAQVGFRRVLRRSRRAARYAMAFAVHRMDHDAAVIHEAALLHDFAELLLWLRAPALALAIQQRQQADPALRSAVVQREMLNIELTELEHALMLKWRLPRLLVQITDEHARQVTPQMRNVQLAIRVARHSSQGWDNPALPDDAHDVAVLLNLSHEAAWRLLHDIDGVDEGPPLPPRPKPL</sequence>
<dbReference type="Pfam" id="PF08668">
    <property type="entry name" value="HDOD"/>
    <property type="match status" value="1"/>
</dbReference>
<dbReference type="SUPFAM" id="SSF109604">
    <property type="entry name" value="HD-domain/PDEase-like"/>
    <property type="match status" value="1"/>
</dbReference>
<evidence type="ECO:0000313" key="3">
    <source>
        <dbReference type="Proteomes" id="UP000285575"/>
    </source>
</evidence>
<reference evidence="2 3" key="1">
    <citation type="submission" date="2019-01" db="EMBL/GenBank/DDBJ databases">
        <authorList>
            <person name="Chen W.-M."/>
        </authorList>
    </citation>
    <scope>NUCLEOTIDE SEQUENCE [LARGE SCALE GENOMIC DNA]</scope>
    <source>
        <strain evidence="2 3">KYPY4</strain>
    </source>
</reference>
<comment type="caution">
    <text evidence="2">The sequence shown here is derived from an EMBL/GenBank/DDBJ whole genome shotgun (WGS) entry which is preliminary data.</text>
</comment>
<dbReference type="InterPro" id="IPR013976">
    <property type="entry name" value="HDOD"/>
</dbReference>
<organism evidence="2 3">
    <name type="scientific">Rubrivivax rivuli</name>
    <dbReference type="NCBI Taxonomy" id="1862385"/>
    <lineage>
        <taxon>Bacteria</taxon>
        <taxon>Pseudomonadati</taxon>
        <taxon>Pseudomonadota</taxon>
        <taxon>Betaproteobacteria</taxon>
        <taxon>Burkholderiales</taxon>
        <taxon>Sphaerotilaceae</taxon>
        <taxon>Rubrivivax</taxon>
    </lineage>
</organism>
<keyword evidence="3" id="KW-1185">Reference proteome</keyword>
<gene>
    <name evidence="2" type="ORF">EOE66_20075</name>
</gene>
<protein>
    <submittedName>
        <fullName evidence="2">HDOD domain-containing protein</fullName>
    </submittedName>
</protein>
<dbReference type="Proteomes" id="UP000285575">
    <property type="component" value="Unassembled WGS sequence"/>
</dbReference>
<dbReference type="Gene3D" id="1.10.3210.10">
    <property type="entry name" value="Hypothetical protein af1432"/>
    <property type="match status" value="1"/>
</dbReference>
<evidence type="ECO:0000313" key="2">
    <source>
        <dbReference type="EMBL" id="RVU43251.1"/>
    </source>
</evidence>
<name>A0A437R8Z1_9BURK</name>
<dbReference type="RefSeq" id="WP_128230536.1">
    <property type="nucleotide sequence ID" value="NZ_SACR01000007.1"/>
</dbReference>
<evidence type="ECO:0000259" key="1">
    <source>
        <dbReference type="PROSITE" id="PS51833"/>
    </source>
</evidence>
<dbReference type="PANTHER" id="PTHR33525:SF4">
    <property type="entry name" value="CYCLIC DI-GMP PHOSPHODIESTERASE CDGJ"/>
    <property type="match status" value="1"/>
</dbReference>
<dbReference type="EMBL" id="SACR01000007">
    <property type="protein sequence ID" value="RVU43251.1"/>
    <property type="molecule type" value="Genomic_DNA"/>
</dbReference>
<dbReference type="AlphaFoldDB" id="A0A437R8Z1"/>